<keyword evidence="1" id="KW-0472">Membrane</keyword>
<sequence length="61" mass="6374">MTSSLALLTLWRTLPIVVRVATVAPCWGCNIGPGSFMPPVLLLVMVVVSVTVVVVVVGVIV</sequence>
<keyword evidence="1" id="KW-1133">Transmembrane helix</keyword>
<name>A0A699WM40_TANCI</name>
<feature type="transmembrane region" description="Helical" evidence="1">
    <location>
        <begin position="38"/>
        <end position="60"/>
    </location>
</feature>
<accession>A0A699WM40</accession>
<organism evidence="2">
    <name type="scientific">Tanacetum cinerariifolium</name>
    <name type="common">Dalmatian daisy</name>
    <name type="synonym">Chrysanthemum cinerariifolium</name>
    <dbReference type="NCBI Taxonomy" id="118510"/>
    <lineage>
        <taxon>Eukaryota</taxon>
        <taxon>Viridiplantae</taxon>
        <taxon>Streptophyta</taxon>
        <taxon>Embryophyta</taxon>
        <taxon>Tracheophyta</taxon>
        <taxon>Spermatophyta</taxon>
        <taxon>Magnoliopsida</taxon>
        <taxon>eudicotyledons</taxon>
        <taxon>Gunneridae</taxon>
        <taxon>Pentapetalae</taxon>
        <taxon>asterids</taxon>
        <taxon>campanulids</taxon>
        <taxon>Asterales</taxon>
        <taxon>Asteraceae</taxon>
        <taxon>Asteroideae</taxon>
        <taxon>Anthemideae</taxon>
        <taxon>Anthemidinae</taxon>
        <taxon>Tanacetum</taxon>
    </lineage>
</organism>
<protein>
    <submittedName>
        <fullName evidence="2">Uncharacterized protein</fullName>
    </submittedName>
</protein>
<dbReference type="EMBL" id="BKCJ011717531">
    <property type="protein sequence ID" value="GFD48213.1"/>
    <property type="molecule type" value="Genomic_DNA"/>
</dbReference>
<keyword evidence="1" id="KW-0812">Transmembrane</keyword>
<gene>
    <name evidence="2" type="ORF">Tci_920182</name>
</gene>
<feature type="non-terminal residue" evidence="2">
    <location>
        <position position="61"/>
    </location>
</feature>
<comment type="caution">
    <text evidence="2">The sequence shown here is derived from an EMBL/GenBank/DDBJ whole genome shotgun (WGS) entry which is preliminary data.</text>
</comment>
<evidence type="ECO:0000256" key="1">
    <source>
        <dbReference type="SAM" id="Phobius"/>
    </source>
</evidence>
<reference evidence="2" key="1">
    <citation type="journal article" date="2019" name="Sci. Rep.">
        <title>Draft genome of Tanacetum cinerariifolium, the natural source of mosquito coil.</title>
        <authorList>
            <person name="Yamashiro T."/>
            <person name="Shiraishi A."/>
            <person name="Satake H."/>
            <person name="Nakayama K."/>
        </authorList>
    </citation>
    <scope>NUCLEOTIDE SEQUENCE</scope>
</reference>
<evidence type="ECO:0000313" key="2">
    <source>
        <dbReference type="EMBL" id="GFD48213.1"/>
    </source>
</evidence>
<dbReference type="AlphaFoldDB" id="A0A699WM40"/>
<proteinExistence type="predicted"/>